<dbReference type="GO" id="GO:0005634">
    <property type="term" value="C:nucleus"/>
    <property type="evidence" value="ECO:0007669"/>
    <property type="project" value="UniProtKB-SubCell"/>
</dbReference>
<feature type="compositionally biased region" description="Basic and acidic residues" evidence="11">
    <location>
        <begin position="1014"/>
        <end position="1033"/>
    </location>
</feature>
<keyword evidence="3 8" id="KW-0863">Zinc-finger</keyword>
<feature type="compositionally biased region" description="Polar residues" evidence="11">
    <location>
        <begin position="572"/>
        <end position="596"/>
    </location>
</feature>
<dbReference type="GO" id="GO:0016567">
    <property type="term" value="P:protein ubiquitination"/>
    <property type="evidence" value="ECO:0007669"/>
    <property type="project" value="TreeGrafter"/>
</dbReference>
<feature type="compositionally biased region" description="Basic residues" evidence="11">
    <location>
        <begin position="1049"/>
        <end position="1061"/>
    </location>
</feature>
<dbReference type="InterPro" id="IPR034261">
    <property type="entry name" value="CNOT4_RRM"/>
</dbReference>
<feature type="compositionally biased region" description="Polar residues" evidence="11">
    <location>
        <begin position="908"/>
        <end position="933"/>
    </location>
</feature>
<dbReference type="PROSITE" id="PS50089">
    <property type="entry name" value="ZF_RING_2"/>
    <property type="match status" value="1"/>
</dbReference>
<feature type="compositionally biased region" description="Low complexity" evidence="11">
    <location>
        <begin position="1062"/>
        <end position="1079"/>
    </location>
</feature>
<evidence type="ECO:0000256" key="8">
    <source>
        <dbReference type="PROSITE-ProRule" id="PRU00175"/>
    </source>
</evidence>
<evidence type="ECO:0000259" key="13">
    <source>
        <dbReference type="PROSITE" id="PS50102"/>
    </source>
</evidence>
<dbReference type="Gene3D" id="3.30.40.10">
    <property type="entry name" value="Zinc/RING finger domain, C3HC4 (zinc finger)"/>
    <property type="match status" value="1"/>
</dbReference>
<accession>A0A5N6KXC7</accession>
<dbReference type="GO" id="GO:0004842">
    <property type="term" value="F:ubiquitin-protein transferase activity"/>
    <property type="evidence" value="ECO:0007669"/>
    <property type="project" value="InterPro"/>
</dbReference>
<dbReference type="GO" id="GO:0003723">
    <property type="term" value="F:RNA binding"/>
    <property type="evidence" value="ECO:0007669"/>
    <property type="project" value="UniProtKB-UniRule"/>
</dbReference>
<comment type="subcellular location">
    <subcellularLocation>
        <location evidence="1">Nucleus</location>
    </subcellularLocation>
</comment>
<keyword evidence="7" id="KW-0539">Nucleus</keyword>
<feature type="compositionally biased region" description="Polar residues" evidence="11">
    <location>
        <begin position="882"/>
        <end position="891"/>
    </location>
</feature>
<keyword evidence="5 9" id="KW-0694">RNA-binding</keyword>
<dbReference type="FunFam" id="3.30.40.10:FF:000006">
    <property type="entry name" value="CCR4-NOT transcription complex subunit 4"/>
    <property type="match status" value="1"/>
</dbReference>
<evidence type="ECO:0000256" key="11">
    <source>
        <dbReference type="SAM" id="MobiDB-lite"/>
    </source>
</evidence>
<feature type="compositionally biased region" description="Polar residues" evidence="11">
    <location>
        <begin position="675"/>
        <end position="688"/>
    </location>
</feature>
<evidence type="ECO:0000256" key="6">
    <source>
        <dbReference type="ARBA" id="ARBA00023054"/>
    </source>
</evidence>
<dbReference type="InterPro" id="IPR039780">
    <property type="entry name" value="Mot2"/>
</dbReference>
<feature type="region of interest" description="Disordered" evidence="11">
    <location>
        <begin position="651"/>
        <end position="688"/>
    </location>
</feature>
<evidence type="ECO:0000313" key="14">
    <source>
        <dbReference type="EMBL" id="KAB8346355.1"/>
    </source>
</evidence>
<dbReference type="InterPro" id="IPR003954">
    <property type="entry name" value="RRM_euk-type"/>
</dbReference>
<evidence type="ECO:0000256" key="4">
    <source>
        <dbReference type="ARBA" id="ARBA00022833"/>
    </source>
</evidence>
<dbReference type="EMBL" id="VIBQ01000013">
    <property type="protein sequence ID" value="KAB8346355.1"/>
    <property type="molecule type" value="Genomic_DNA"/>
</dbReference>
<evidence type="ECO:0000313" key="15">
    <source>
        <dbReference type="Proteomes" id="UP000327013"/>
    </source>
</evidence>
<feature type="region of interest" description="Disordered" evidence="11">
    <location>
        <begin position="1308"/>
        <end position="1327"/>
    </location>
</feature>
<dbReference type="Pfam" id="PF00076">
    <property type="entry name" value="RRM_1"/>
    <property type="match status" value="1"/>
</dbReference>
<sequence>MSRAQHDQVIEDDEAETCPLCIEDFDLSDRNFRPCPCGYQICQFCYNNIKTTMNGLCPACRRVYDDKNIQWKVPSAEEMASYKENVAQQAKKKAAARQKEAQRREADSLSRKHLAGIRVRQKNLVYVTGMRPTGSPEKLAEELRKPEYFGQYGKIVKVVVSKAKENHVGIYVTFENKDDARRCIESVDGSSNNENRLRAQYGTTKYCSAYLRGETCGNRQCMFLHEPGEENESFTRQDLSSMNVISTQSPQQANMGGQNAGPPLQPQPPPQQAPQYVAAASQANETQTHREGAGSPVDSSDGSALPSTASWAKMRAGGSTGGSSRRASQAQSTGSPFTTNAIPAIQKEDDKADDRPEPVETSTTKSRSPDYQIRQQPSLLNIVREALGSDEFSFSFDESRFSKEDLDAIAAVPLFFDPQGGPRRHIAEKRALESRKQIMEKQSKSQMGLGGGDFDESGDGGSLQLGGEPEDRANMTLEQLRRHQTIQSPTLSTTQAQSPGSSSNIAPGRGVTPQQQQQALLQQFKSASPNFLNQGQGASAPGHARQSSRFSFANDQTASANVKPVANPKLMSQQSSMMPPANQYNSQNSQFFSGSVQGPPPGLKATGTPPVSGGGMFGQGHGFATAGLSYGMNAGNRNVNDEMMRELLRNRGGSAGSAPTSDTGRLDHADPSISRMHQSNYGAQAQGQASGSVPVSVAAHLLQEDLRSISPFRSGVSSPHLSDTRRSTPALPPGLPLPFGRNAISLLESEQAELPSMPELGRVVSVVPASKTENPQLNEVVEAKETPAFATTTVSKIDEAESSFPALPKPSVPKTSAKNTRKARSDSRSSAIDTSHGDKKSDPQSTGPQGAVSKVTHQAPVVPPSEKSKQTHPGKLDISGVLSLSQQNSTPVDVAPGTPVQFARDRSATPSVSSRSGTPSQIETPVKRTSQPRTIRILDTPKTEKAAAVPSFPSIVSRPSRQASIVSTNTPGTPLSETMDGGSATDSMSRANSPPPVATKVGSAPVRSKTKSQQKKERQERAKAIEEREREDIEPSSAAEAVVQEPIMGRKKKTTKAKKAPPLKTATSNVATAASTPVASRPPSPVVRTVDKPKVTEIEEVDSAPSFQENSKVEEQPVAAIIQPEKKVEVVETDASKRQFLSDLYNALAAEGQHEAAAVAGFFKANGNIALGPDLDRGDSSKTPVPAQPSLTPEEMAQLEAGHPVRRSSPSGGIGSRLLITPHTRKALRCLAAGQEDRFLAIEHAVRTTEAPLRYSHRARSDLARHSSYLLEEMFKDAAAALTRPPTTASASAAAKKARAATAQQVKTTRAAHEQYSEATGKPVSAPAQPAYGDDALAYLNQFILPLPSTGRERHYAMPPAAAAESTTPISAAIPRTYTTGDPTYSVSGVDLSAGANGNQAPLTASAASQSSLQAVAAAAMALNASSSASAAERAASATAAAETLAATLGEGGKSVADVRREVLGVAAAISQQAAAQSQAMAQSGAHGSQQAKDFLQQSFLPQMQALWTAGGGHGNYAGLGPRSVHDAELAMNACKKEVDQYEKKLMGLVRRNRKAAGL</sequence>
<feature type="compositionally biased region" description="Polar residues" evidence="11">
    <location>
        <begin position="957"/>
        <end position="976"/>
    </location>
</feature>
<feature type="region of interest" description="Disordered" evidence="11">
    <location>
        <begin position="440"/>
        <end position="469"/>
    </location>
</feature>
<dbReference type="Pfam" id="PF14570">
    <property type="entry name" value="zf-RING_4"/>
    <property type="match status" value="1"/>
</dbReference>
<feature type="region of interest" description="Disordered" evidence="11">
    <location>
        <begin position="800"/>
        <end position="1094"/>
    </location>
</feature>
<feature type="compositionally biased region" description="Polar residues" evidence="11">
    <location>
        <begin position="247"/>
        <end position="257"/>
    </location>
</feature>
<evidence type="ECO:0000256" key="5">
    <source>
        <dbReference type="ARBA" id="ARBA00022884"/>
    </source>
</evidence>
<feature type="compositionally biased region" description="Polar residues" evidence="11">
    <location>
        <begin position="331"/>
        <end position="341"/>
    </location>
</feature>
<feature type="region of interest" description="Disordered" evidence="11">
    <location>
        <begin position="713"/>
        <end position="736"/>
    </location>
</feature>
<dbReference type="OrthoDB" id="1923159at2759"/>
<keyword evidence="6 10" id="KW-0175">Coiled coil</keyword>
<feature type="domain" description="RING-type" evidence="12">
    <location>
        <begin position="18"/>
        <end position="61"/>
    </location>
</feature>
<protein>
    <recommendedName>
        <fullName evidence="16">RING-type domain-containing protein</fullName>
    </recommendedName>
</protein>
<reference evidence="14 15" key="1">
    <citation type="submission" date="2019-06" db="EMBL/GenBank/DDBJ databases">
        <title>A chromosomal-level reference genome of Carpinus fangiana (Coryloideae, Betulaceae).</title>
        <authorList>
            <person name="Yang X."/>
            <person name="Wang Z."/>
            <person name="Zhang L."/>
            <person name="Hao G."/>
            <person name="Liu J."/>
            <person name="Yang Y."/>
        </authorList>
    </citation>
    <scope>NUCLEOTIDE SEQUENCE [LARGE SCALE GENOMIC DNA]</scope>
    <source>
        <strain evidence="14">Cfa_2016G</strain>
        <tissue evidence="14">Leaf</tissue>
    </source>
</reference>
<feature type="region of interest" description="Disordered" evidence="11">
    <location>
        <begin position="247"/>
        <end position="377"/>
    </location>
</feature>
<evidence type="ECO:0008006" key="16">
    <source>
        <dbReference type="Google" id="ProtNLM"/>
    </source>
</evidence>
<organism evidence="14 15">
    <name type="scientific">Carpinus fangiana</name>
    <dbReference type="NCBI Taxonomy" id="176857"/>
    <lineage>
        <taxon>Eukaryota</taxon>
        <taxon>Viridiplantae</taxon>
        <taxon>Streptophyta</taxon>
        <taxon>Embryophyta</taxon>
        <taxon>Tracheophyta</taxon>
        <taxon>Spermatophyta</taxon>
        <taxon>Magnoliopsida</taxon>
        <taxon>eudicotyledons</taxon>
        <taxon>Gunneridae</taxon>
        <taxon>Pentapetalae</taxon>
        <taxon>rosids</taxon>
        <taxon>fabids</taxon>
        <taxon>Fagales</taxon>
        <taxon>Betulaceae</taxon>
        <taxon>Carpinus</taxon>
    </lineage>
</organism>
<dbReference type="GO" id="GO:0008270">
    <property type="term" value="F:zinc ion binding"/>
    <property type="evidence" value="ECO:0007669"/>
    <property type="project" value="UniProtKB-KW"/>
</dbReference>
<dbReference type="PANTHER" id="PTHR12603:SF0">
    <property type="entry name" value="CCR4-NOT TRANSCRIPTION COMPLEX SUBUNIT 4"/>
    <property type="match status" value="1"/>
</dbReference>
<feature type="compositionally biased region" description="Low complexity" evidence="11">
    <location>
        <begin position="273"/>
        <end position="283"/>
    </location>
</feature>
<proteinExistence type="predicted"/>
<dbReference type="InterPro" id="IPR000504">
    <property type="entry name" value="RRM_dom"/>
</dbReference>
<dbReference type="InterPro" id="IPR013083">
    <property type="entry name" value="Znf_RING/FYVE/PHD"/>
</dbReference>
<dbReference type="InterPro" id="IPR039515">
    <property type="entry name" value="NOT4_mRING-HC-C4C4"/>
</dbReference>
<dbReference type="PROSITE" id="PS50102">
    <property type="entry name" value="RRM"/>
    <property type="match status" value="1"/>
</dbReference>
<feature type="domain" description="RRM" evidence="13">
    <location>
        <begin position="123"/>
        <end position="204"/>
    </location>
</feature>
<gene>
    <name evidence="14" type="ORF">FH972_023398</name>
</gene>
<evidence type="ECO:0000259" key="12">
    <source>
        <dbReference type="PROSITE" id="PS50089"/>
    </source>
</evidence>
<dbReference type="SUPFAM" id="SSF57850">
    <property type="entry name" value="RING/U-box"/>
    <property type="match status" value="1"/>
</dbReference>
<feature type="compositionally biased region" description="Basic and acidic residues" evidence="11">
    <location>
        <begin position="346"/>
        <end position="358"/>
    </location>
</feature>
<name>A0A5N6KXC7_9ROSI</name>
<dbReference type="Proteomes" id="UP000327013">
    <property type="component" value="Unassembled WGS sequence"/>
</dbReference>
<feature type="compositionally biased region" description="Pro residues" evidence="11">
    <location>
        <begin position="263"/>
        <end position="272"/>
    </location>
</feature>
<dbReference type="Gene3D" id="3.30.70.330">
    <property type="match status" value="1"/>
</dbReference>
<keyword evidence="4" id="KW-0862">Zinc</keyword>
<feature type="compositionally biased region" description="Polar residues" evidence="11">
    <location>
        <begin position="486"/>
        <end position="505"/>
    </location>
</feature>
<dbReference type="CDD" id="cd16618">
    <property type="entry name" value="mRING-HC-C4C4_CNOT4"/>
    <property type="match status" value="1"/>
</dbReference>
<comment type="caution">
    <text evidence="14">The sequence shown here is derived from an EMBL/GenBank/DDBJ whole genome shotgun (WGS) entry which is preliminary data.</text>
</comment>
<feature type="compositionally biased region" description="Polar residues" evidence="11">
    <location>
        <begin position="297"/>
        <end position="310"/>
    </location>
</feature>
<dbReference type="InterPro" id="IPR012677">
    <property type="entry name" value="Nucleotide-bd_a/b_plait_sf"/>
</dbReference>
<dbReference type="InterPro" id="IPR001841">
    <property type="entry name" value="Znf_RING"/>
</dbReference>
<dbReference type="PANTHER" id="PTHR12603">
    <property type="entry name" value="CCR4-NOT TRANSCRIPTION COMPLEX RELATED"/>
    <property type="match status" value="1"/>
</dbReference>
<dbReference type="SUPFAM" id="SSF54928">
    <property type="entry name" value="RNA-binding domain, RBD"/>
    <property type="match status" value="1"/>
</dbReference>
<dbReference type="InterPro" id="IPR035979">
    <property type="entry name" value="RBD_domain_sf"/>
</dbReference>
<feature type="coiled-coil region" evidence="10">
    <location>
        <begin position="1525"/>
        <end position="1552"/>
    </location>
</feature>
<feature type="coiled-coil region" evidence="10">
    <location>
        <begin position="79"/>
        <end position="112"/>
    </location>
</feature>
<evidence type="ECO:0000256" key="7">
    <source>
        <dbReference type="ARBA" id="ARBA00023242"/>
    </source>
</evidence>
<dbReference type="CDD" id="cd12438">
    <property type="entry name" value="RRM_CNOT4"/>
    <property type="match status" value="1"/>
</dbReference>
<evidence type="ECO:0000256" key="10">
    <source>
        <dbReference type="SAM" id="Coils"/>
    </source>
</evidence>
<evidence type="ECO:0000256" key="1">
    <source>
        <dbReference type="ARBA" id="ARBA00004123"/>
    </source>
</evidence>
<feature type="region of interest" description="Disordered" evidence="11">
    <location>
        <begin position="572"/>
        <end position="606"/>
    </location>
</feature>
<dbReference type="SMART" id="SM00361">
    <property type="entry name" value="RRM_1"/>
    <property type="match status" value="1"/>
</dbReference>
<evidence type="ECO:0000256" key="3">
    <source>
        <dbReference type="ARBA" id="ARBA00022771"/>
    </source>
</evidence>
<dbReference type="GO" id="GO:0030014">
    <property type="term" value="C:CCR4-NOT complex"/>
    <property type="evidence" value="ECO:0007669"/>
    <property type="project" value="InterPro"/>
</dbReference>
<keyword evidence="2" id="KW-0479">Metal-binding</keyword>
<evidence type="ECO:0000256" key="9">
    <source>
        <dbReference type="PROSITE-ProRule" id="PRU00176"/>
    </source>
</evidence>
<keyword evidence="15" id="KW-1185">Reference proteome</keyword>
<feature type="region of interest" description="Disordered" evidence="11">
    <location>
        <begin position="486"/>
        <end position="518"/>
    </location>
</feature>
<evidence type="ECO:0000256" key="2">
    <source>
        <dbReference type="ARBA" id="ARBA00022723"/>
    </source>
</evidence>